<dbReference type="InterPro" id="IPR036388">
    <property type="entry name" value="WH-like_DNA-bd_sf"/>
</dbReference>
<feature type="domain" description="RecX second three-helical" evidence="7">
    <location>
        <begin position="579"/>
        <end position="619"/>
    </location>
</feature>
<protein>
    <recommendedName>
        <fullName evidence="3 5">Regulatory protein RecX</fullName>
    </recommendedName>
</protein>
<accession>A0A7K0BNM4</accession>
<comment type="similarity">
    <text evidence="2 5">Belongs to the RecX family.</text>
</comment>
<evidence type="ECO:0000256" key="3">
    <source>
        <dbReference type="ARBA" id="ARBA00018111"/>
    </source>
</evidence>
<evidence type="ECO:0000259" key="7">
    <source>
        <dbReference type="Pfam" id="PF02631"/>
    </source>
</evidence>
<evidence type="ECO:0000256" key="4">
    <source>
        <dbReference type="ARBA" id="ARBA00022490"/>
    </source>
</evidence>
<feature type="compositionally biased region" description="Low complexity" evidence="6">
    <location>
        <begin position="270"/>
        <end position="290"/>
    </location>
</feature>
<dbReference type="EMBL" id="WEGH01000001">
    <property type="protein sequence ID" value="MQY02788.1"/>
    <property type="molecule type" value="Genomic_DNA"/>
</dbReference>
<name>A0A7K0BNM4_9ACTN</name>
<feature type="domain" description="RecX first three-helical" evidence="9">
    <location>
        <begin position="533"/>
        <end position="571"/>
    </location>
</feature>
<reference evidence="10 11" key="1">
    <citation type="submission" date="2019-10" db="EMBL/GenBank/DDBJ databases">
        <title>Actinomadura rubteroloni sp. nov. and Actinomadura macrotermitis sp. nov., isolated from the gut of fungus growing-termite Macrotermes natalensis.</title>
        <authorList>
            <person name="Benndorf R."/>
            <person name="Martin K."/>
            <person name="Kuefner M."/>
            <person name="De Beer W."/>
            <person name="Kaster A.-K."/>
            <person name="Vollmers J."/>
            <person name="Poulsen M."/>
            <person name="Beemelmanns C."/>
        </authorList>
    </citation>
    <scope>NUCLEOTIDE SEQUENCE [LARGE SCALE GENOMIC DNA]</scope>
    <source>
        <strain evidence="10 11">RB68</strain>
    </source>
</reference>
<evidence type="ECO:0000256" key="5">
    <source>
        <dbReference type="HAMAP-Rule" id="MF_01114"/>
    </source>
</evidence>
<dbReference type="Gene3D" id="1.10.10.10">
    <property type="entry name" value="Winged helix-like DNA-binding domain superfamily/Winged helix DNA-binding domain"/>
    <property type="match status" value="2"/>
</dbReference>
<evidence type="ECO:0000313" key="10">
    <source>
        <dbReference type="EMBL" id="MQY02788.1"/>
    </source>
</evidence>
<dbReference type="InterPro" id="IPR003783">
    <property type="entry name" value="Regulatory_RecX"/>
</dbReference>
<gene>
    <name evidence="5 10" type="primary">recX</name>
    <name evidence="10" type="ORF">ACRB68_08230</name>
</gene>
<feature type="compositionally biased region" description="Basic residues" evidence="6">
    <location>
        <begin position="488"/>
        <end position="502"/>
    </location>
</feature>
<dbReference type="Proteomes" id="UP000487268">
    <property type="component" value="Unassembled WGS sequence"/>
</dbReference>
<dbReference type="GO" id="GO:0006282">
    <property type="term" value="P:regulation of DNA repair"/>
    <property type="evidence" value="ECO:0007669"/>
    <property type="project" value="UniProtKB-UniRule"/>
</dbReference>
<feature type="region of interest" description="Disordered" evidence="6">
    <location>
        <begin position="1"/>
        <end position="312"/>
    </location>
</feature>
<comment type="subcellular location">
    <subcellularLocation>
        <location evidence="1 5">Cytoplasm</location>
    </subcellularLocation>
</comment>
<feature type="compositionally biased region" description="Basic and acidic residues" evidence="6">
    <location>
        <begin position="340"/>
        <end position="354"/>
    </location>
</feature>
<dbReference type="OrthoDB" id="5244465at2"/>
<feature type="region of interest" description="Disordered" evidence="6">
    <location>
        <begin position="324"/>
        <end position="531"/>
    </location>
</feature>
<comment type="function">
    <text evidence="5">Modulates RecA activity.</text>
</comment>
<dbReference type="InterPro" id="IPR053925">
    <property type="entry name" value="RecX_HTH_3rd"/>
</dbReference>
<feature type="compositionally biased region" description="Low complexity" evidence="6">
    <location>
        <begin position="181"/>
        <end position="195"/>
    </location>
</feature>
<dbReference type="InterPro" id="IPR053924">
    <property type="entry name" value="RecX_HTH_2nd"/>
</dbReference>
<dbReference type="InterPro" id="IPR053926">
    <property type="entry name" value="RecX_HTH_1st"/>
</dbReference>
<organism evidence="10 11">
    <name type="scientific">Actinomadura macrotermitis</name>
    <dbReference type="NCBI Taxonomy" id="2585200"/>
    <lineage>
        <taxon>Bacteria</taxon>
        <taxon>Bacillati</taxon>
        <taxon>Actinomycetota</taxon>
        <taxon>Actinomycetes</taxon>
        <taxon>Streptosporangiales</taxon>
        <taxon>Thermomonosporaceae</taxon>
        <taxon>Actinomadura</taxon>
    </lineage>
</organism>
<evidence type="ECO:0000256" key="2">
    <source>
        <dbReference type="ARBA" id="ARBA00009695"/>
    </source>
</evidence>
<proteinExistence type="inferred from homology"/>
<dbReference type="Pfam" id="PF02631">
    <property type="entry name" value="RecX_HTH2"/>
    <property type="match status" value="1"/>
</dbReference>
<feature type="compositionally biased region" description="Basic and acidic residues" evidence="6">
    <location>
        <begin position="517"/>
        <end position="531"/>
    </location>
</feature>
<dbReference type="AlphaFoldDB" id="A0A7K0BNM4"/>
<feature type="compositionally biased region" description="Polar residues" evidence="6">
    <location>
        <begin position="135"/>
        <end position="144"/>
    </location>
</feature>
<dbReference type="Pfam" id="PF21981">
    <property type="entry name" value="RecX_HTH3"/>
    <property type="match status" value="1"/>
</dbReference>
<dbReference type="PANTHER" id="PTHR33602:SF1">
    <property type="entry name" value="REGULATORY PROTEIN RECX FAMILY PROTEIN"/>
    <property type="match status" value="1"/>
</dbReference>
<feature type="domain" description="RecX third three-helical" evidence="8">
    <location>
        <begin position="628"/>
        <end position="673"/>
    </location>
</feature>
<sequence length="690" mass="71435">MSDDPKPPPWASDHNPWTDAPKPPAPAEEEPAEWTPASTGPFADLGKQSPTPRWPTPETAGTNPWTDQPALPAEPQEEHPPPKPRRTAKPPKLGQTTQPTAPSPKTAAADTGAYAPDAADASSGTEASAGIAQSEPRSTPTAVESDTETTQTAATDDAEVTEKPPRRRTARTAKPAEDSQAGGAEDLLLKAAEADVGTHATGAADASNTAPTADGTPSEPHSTPATGEASAETAQAAATDDAEVTEKPSRRRVTRTAKPTKDGQATQSGAPFPKAAEAAAKTHAPGAADASSDTGPAVDGAPSAPCSAPALGEAGVENVQGAVAGDAVGNAKPSRRRAGKRIEDGQRSEPDASLREATAADASESGREAAARTAGAGDEEKRRTVTPFGEEAHDSAVASEGAEGELQRPAAVFEAAEQGDGPGTSGVVDVDARGNEGEVGAWSVPAASGDAEGVEKPARRRAAPAEDESFGARDAGEAGSASGDAERPRRRGQGFGGRRKGRGSGEWESGGPFGRGSGERRAEKAPADPEAKAREICLRMLTGSPRTRAQLADALRRKEIPDDVAERVLGRFTDVGLIDDEAFAQMWVQSRHAGRGLAKRALAAELRQRGVDNEIVKEAVHTLDADQEEQTARALIERKLRSTQGLDPAKRTRRLVGVLARKGYSAGLSYRVVKEALAEEGQEAAEGDWE</sequence>
<comment type="caution">
    <text evidence="10">The sequence shown here is derived from an EMBL/GenBank/DDBJ whole genome shotgun (WGS) entry which is preliminary data.</text>
</comment>
<feature type="compositionally biased region" description="Low complexity" evidence="6">
    <location>
        <begin position="225"/>
        <end position="239"/>
    </location>
</feature>
<dbReference type="HAMAP" id="MF_01114">
    <property type="entry name" value="RecX"/>
    <property type="match status" value="1"/>
</dbReference>
<evidence type="ECO:0000313" key="11">
    <source>
        <dbReference type="Proteomes" id="UP000487268"/>
    </source>
</evidence>
<feature type="compositionally biased region" description="Low complexity" evidence="6">
    <location>
        <begin position="107"/>
        <end position="121"/>
    </location>
</feature>
<keyword evidence="4 5" id="KW-0963">Cytoplasm</keyword>
<evidence type="ECO:0000259" key="9">
    <source>
        <dbReference type="Pfam" id="PF21982"/>
    </source>
</evidence>
<dbReference type="Pfam" id="PF21982">
    <property type="entry name" value="RecX_HTH1"/>
    <property type="match status" value="1"/>
</dbReference>
<evidence type="ECO:0000256" key="1">
    <source>
        <dbReference type="ARBA" id="ARBA00004496"/>
    </source>
</evidence>
<dbReference type="PANTHER" id="PTHR33602">
    <property type="entry name" value="REGULATORY PROTEIN RECX FAMILY PROTEIN"/>
    <property type="match status" value="1"/>
</dbReference>
<keyword evidence="11" id="KW-1185">Reference proteome</keyword>
<evidence type="ECO:0000259" key="8">
    <source>
        <dbReference type="Pfam" id="PF21981"/>
    </source>
</evidence>
<evidence type="ECO:0000256" key="6">
    <source>
        <dbReference type="SAM" id="MobiDB-lite"/>
    </source>
</evidence>
<dbReference type="RefSeq" id="WP_153530887.1">
    <property type="nucleotide sequence ID" value="NZ_WEGH01000001.1"/>
</dbReference>
<dbReference type="GO" id="GO:0005737">
    <property type="term" value="C:cytoplasm"/>
    <property type="evidence" value="ECO:0007669"/>
    <property type="project" value="UniProtKB-SubCell"/>
</dbReference>